<evidence type="ECO:0000256" key="8">
    <source>
        <dbReference type="ARBA" id="ARBA00023136"/>
    </source>
</evidence>
<dbReference type="GO" id="GO:0005886">
    <property type="term" value="C:plasma membrane"/>
    <property type="evidence" value="ECO:0007669"/>
    <property type="project" value="UniProtKB-SubCell"/>
</dbReference>
<dbReference type="PANTHER" id="PTHR30386:SF17">
    <property type="entry name" value="ALKALINE PROTEASE SECRETION PROTEIN APRE"/>
    <property type="match status" value="1"/>
</dbReference>
<evidence type="ECO:0000259" key="11">
    <source>
        <dbReference type="Pfam" id="PF25994"/>
    </source>
</evidence>
<dbReference type="Proteomes" id="UP000078272">
    <property type="component" value="Unassembled WGS sequence"/>
</dbReference>
<dbReference type="InterPro" id="IPR058781">
    <property type="entry name" value="HH_AprE-like"/>
</dbReference>
<dbReference type="PANTHER" id="PTHR30386">
    <property type="entry name" value="MEMBRANE FUSION SUBUNIT OF EMRAB-TOLC MULTIDRUG EFFLUX PUMP"/>
    <property type="match status" value="1"/>
</dbReference>
<feature type="domain" description="AprE-like beta-barrel" evidence="12">
    <location>
        <begin position="322"/>
        <end position="408"/>
    </location>
</feature>
<dbReference type="EMBL" id="LDPZ01000021">
    <property type="protein sequence ID" value="KTQ95664.1"/>
    <property type="molecule type" value="Genomic_DNA"/>
</dbReference>
<keyword evidence="10" id="KW-0175">Coiled coil</keyword>
<gene>
    <name evidence="13" type="ORF">NS226_10765</name>
</gene>
<dbReference type="InterPro" id="IPR050739">
    <property type="entry name" value="MFP"/>
</dbReference>
<reference evidence="13 14" key="1">
    <citation type="journal article" date="2016" name="Front. Microbiol.">
        <title>Genomic Resource of Rice Seed Associated Bacteria.</title>
        <authorList>
            <person name="Midha S."/>
            <person name="Bansal K."/>
            <person name="Sharma S."/>
            <person name="Kumar N."/>
            <person name="Patil P.P."/>
            <person name="Chaudhry V."/>
            <person name="Patil P.B."/>
        </authorList>
    </citation>
    <scope>NUCLEOTIDE SEQUENCE [LARGE SCALE GENOMIC DNA]</scope>
    <source>
        <strain evidence="13 14">NS226</strain>
    </source>
</reference>
<dbReference type="Pfam" id="PF25994">
    <property type="entry name" value="HH_AprE"/>
    <property type="match status" value="1"/>
</dbReference>
<name>A0A175R7Z3_9HYPH</name>
<evidence type="ECO:0000256" key="5">
    <source>
        <dbReference type="ARBA" id="ARBA00022519"/>
    </source>
</evidence>
<keyword evidence="3 9" id="KW-0813">Transport</keyword>
<comment type="subcellular location">
    <subcellularLocation>
        <location evidence="1 9">Cell inner membrane</location>
        <topology evidence="1 9">Single-pass membrane protein</topology>
    </subcellularLocation>
</comment>
<evidence type="ECO:0000256" key="3">
    <source>
        <dbReference type="ARBA" id="ARBA00022448"/>
    </source>
</evidence>
<organism evidence="13 14">
    <name type="scientific">Aureimonas ureilytica</name>
    <dbReference type="NCBI Taxonomy" id="401562"/>
    <lineage>
        <taxon>Bacteria</taxon>
        <taxon>Pseudomonadati</taxon>
        <taxon>Pseudomonadota</taxon>
        <taxon>Alphaproteobacteria</taxon>
        <taxon>Hyphomicrobiales</taxon>
        <taxon>Aurantimonadaceae</taxon>
        <taxon>Aureimonas</taxon>
    </lineage>
</organism>
<evidence type="ECO:0000256" key="4">
    <source>
        <dbReference type="ARBA" id="ARBA00022475"/>
    </source>
</evidence>
<comment type="similarity">
    <text evidence="2 9">Belongs to the membrane fusion protein (MFP) (TC 8.A.1) family.</text>
</comment>
<proteinExistence type="inferred from homology"/>
<evidence type="ECO:0000313" key="13">
    <source>
        <dbReference type="EMBL" id="KTQ95664.1"/>
    </source>
</evidence>
<keyword evidence="8 9" id="KW-0472">Membrane</keyword>
<keyword evidence="7 9" id="KW-1133">Transmembrane helix</keyword>
<comment type="caution">
    <text evidence="13">The sequence shown here is derived from an EMBL/GenBank/DDBJ whole genome shotgun (WGS) entry which is preliminary data.</text>
</comment>
<sequence>MQDISAPISARGPIIAGLVIIGVTFFGAGVWASTAPLASAVTAQGTVTLEGKRRAIQHLEGGIIKSLHVREGQEVHAGDVLITLDETQANAAVVRLRTQLDTQLALQARLIAEQSGQENISFPAELKARDTEPKVQEILAGQQQEFNERRKTLVGTVDLLQQKITQLQRTIDGLKAQKESRETQVKLIREELKSLESLLRKGLMNKSRVLELQRGSAQLDGEIGDVTAQIGRAQQQISEAQMQIIQTQQQFREDVVSQLRTAESRAADLQQQVFVANDISKRLDIVAPQSGTVQNLVVTTVGGVISPGEVLMEIAPKEGEFLVEAQVSPLDIDNVSIGQIAEVRFSALDLRTTPVIMGKVVSRSGDRIEPNNRPPYFRVQVETPPEEMKKLQGRKLQAGMPAEVLIQTSERTLMNYLTKPLTDQIRRGMNEQ</sequence>
<dbReference type="AlphaFoldDB" id="A0A175R7Z3"/>
<accession>A0A175R7Z3</accession>
<keyword evidence="5 9" id="KW-0997">Cell inner membrane</keyword>
<dbReference type="PATRIC" id="fig|401562.3.peg.1651"/>
<feature type="coiled-coil region" evidence="10">
    <location>
        <begin position="157"/>
        <end position="198"/>
    </location>
</feature>
<dbReference type="Gene3D" id="1.10.287.1490">
    <property type="match status" value="1"/>
</dbReference>
<evidence type="ECO:0000256" key="1">
    <source>
        <dbReference type="ARBA" id="ARBA00004377"/>
    </source>
</evidence>
<dbReference type="Pfam" id="PF26002">
    <property type="entry name" value="Beta-barrel_AprE"/>
    <property type="match status" value="1"/>
</dbReference>
<evidence type="ECO:0000256" key="10">
    <source>
        <dbReference type="SAM" id="Coils"/>
    </source>
</evidence>
<evidence type="ECO:0000256" key="6">
    <source>
        <dbReference type="ARBA" id="ARBA00022692"/>
    </source>
</evidence>
<dbReference type="GO" id="GO:0015031">
    <property type="term" value="P:protein transport"/>
    <property type="evidence" value="ECO:0007669"/>
    <property type="project" value="InterPro"/>
</dbReference>
<dbReference type="PRINTS" id="PR01490">
    <property type="entry name" value="RTXTOXIND"/>
</dbReference>
<evidence type="ECO:0000256" key="9">
    <source>
        <dbReference type="RuleBase" id="RU365093"/>
    </source>
</evidence>
<keyword evidence="6 9" id="KW-0812">Transmembrane</keyword>
<feature type="domain" description="AprE-like long alpha-helical hairpin" evidence="11">
    <location>
        <begin position="90"/>
        <end position="278"/>
    </location>
</feature>
<evidence type="ECO:0000313" key="14">
    <source>
        <dbReference type="Proteomes" id="UP000078272"/>
    </source>
</evidence>
<dbReference type="InterPro" id="IPR010129">
    <property type="entry name" value="T1SS_HlyD"/>
</dbReference>
<keyword evidence="4 9" id="KW-1003">Cell membrane</keyword>
<dbReference type="Gene3D" id="2.40.50.100">
    <property type="match status" value="1"/>
</dbReference>
<dbReference type="InterPro" id="IPR058982">
    <property type="entry name" value="Beta-barrel_AprE"/>
</dbReference>
<protein>
    <recommendedName>
        <fullName evidence="9">Membrane fusion protein (MFP) family protein</fullName>
    </recommendedName>
</protein>
<evidence type="ECO:0000256" key="7">
    <source>
        <dbReference type="ARBA" id="ARBA00022989"/>
    </source>
</evidence>
<evidence type="ECO:0000256" key="2">
    <source>
        <dbReference type="ARBA" id="ARBA00009477"/>
    </source>
</evidence>
<feature type="coiled-coil region" evidence="10">
    <location>
        <begin position="230"/>
        <end position="272"/>
    </location>
</feature>
<dbReference type="NCBIfam" id="TIGR01843">
    <property type="entry name" value="type_I_hlyD"/>
    <property type="match status" value="1"/>
</dbReference>
<dbReference type="Gene3D" id="2.40.30.170">
    <property type="match status" value="1"/>
</dbReference>
<feature type="transmembrane region" description="Helical" evidence="9">
    <location>
        <begin position="12"/>
        <end position="32"/>
    </location>
</feature>
<evidence type="ECO:0000259" key="12">
    <source>
        <dbReference type="Pfam" id="PF26002"/>
    </source>
</evidence>